<gene>
    <name evidence="3" type="ORF">COCNU_08G000550</name>
</gene>
<dbReference type="Proteomes" id="UP000797356">
    <property type="component" value="Chromosome 8"/>
</dbReference>
<reference evidence="3" key="2">
    <citation type="submission" date="2019-07" db="EMBL/GenBank/DDBJ databases">
        <authorList>
            <person name="Yang Y."/>
            <person name="Bocs S."/>
            <person name="Baudouin L."/>
        </authorList>
    </citation>
    <scope>NUCLEOTIDE SEQUENCE</scope>
    <source>
        <tissue evidence="3">Spear leaf of Hainan Tall coconut</tissue>
    </source>
</reference>
<evidence type="ECO:0000313" key="3">
    <source>
        <dbReference type="EMBL" id="KAG1358609.1"/>
    </source>
</evidence>
<feature type="region of interest" description="Disordered" evidence="2">
    <location>
        <begin position="69"/>
        <end position="96"/>
    </location>
</feature>
<proteinExistence type="predicted"/>
<feature type="coiled-coil region" evidence="1">
    <location>
        <begin position="135"/>
        <end position="204"/>
    </location>
</feature>
<evidence type="ECO:0000256" key="1">
    <source>
        <dbReference type="SAM" id="Coils"/>
    </source>
</evidence>
<organism evidence="3 4">
    <name type="scientific">Cocos nucifera</name>
    <name type="common">Coconut palm</name>
    <dbReference type="NCBI Taxonomy" id="13894"/>
    <lineage>
        <taxon>Eukaryota</taxon>
        <taxon>Viridiplantae</taxon>
        <taxon>Streptophyta</taxon>
        <taxon>Embryophyta</taxon>
        <taxon>Tracheophyta</taxon>
        <taxon>Spermatophyta</taxon>
        <taxon>Magnoliopsida</taxon>
        <taxon>Liliopsida</taxon>
        <taxon>Arecaceae</taxon>
        <taxon>Arecoideae</taxon>
        <taxon>Cocoseae</taxon>
        <taxon>Attaleinae</taxon>
        <taxon>Cocos</taxon>
    </lineage>
</organism>
<protein>
    <submittedName>
        <fullName evidence="3">Uncharacterized protein</fullName>
    </submittedName>
</protein>
<name>A0A8K0IGM8_COCNU</name>
<dbReference type="AlphaFoldDB" id="A0A8K0IGM8"/>
<comment type="caution">
    <text evidence="3">The sequence shown here is derived from an EMBL/GenBank/DDBJ whole genome shotgun (WGS) entry which is preliminary data.</text>
</comment>
<keyword evidence="1" id="KW-0175">Coiled coil</keyword>
<sequence>MNADITERLAKGLYAQKKRKGKAPGEGSKWVKIDAFDPIAPTVANVTPKVRLGKEVILTIYANIVEGKSLPPEPANLPTRDCTPDPSIDEGKERRKKKAAIGKKARKAHHNEPGHHMLAHLKRANHLEAEMLNVREGLQAEINHLQMMATEAERLAGEKVVENESLHSALQKEEFVLTKLKEALALEEKRKQKVEGRVAGLEAQMPKSISEVAAWAMEEFRVFPKMKDLNIAFG</sequence>
<reference evidence="3" key="1">
    <citation type="journal article" date="2017" name="Gigascience">
        <title>The genome draft of coconut (Cocos nucifera).</title>
        <authorList>
            <person name="Xiao Y."/>
            <person name="Xu P."/>
            <person name="Fan H."/>
            <person name="Baudouin L."/>
            <person name="Xia W."/>
            <person name="Bocs S."/>
            <person name="Xu J."/>
            <person name="Li Q."/>
            <person name="Guo A."/>
            <person name="Zhou L."/>
            <person name="Li J."/>
            <person name="Wu Y."/>
            <person name="Ma Z."/>
            <person name="Armero A."/>
            <person name="Issali A.E."/>
            <person name="Liu N."/>
            <person name="Peng M."/>
            <person name="Yang Y."/>
        </authorList>
    </citation>
    <scope>NUCLEOTIDE SEQUENCE</scope>
    <source>
        <tissue evidence="3">Spear leaf of Hainan Tall coconut</tissue>
    </source>
</reference>
<keyword evidence="4" id="KW-1185">Reference proteome</keyword>
<evidence type="ECO:0000256" key="2">
    <source>
        <dbReference type="SAM" id="MobiDB-lite"/>
    </source>
</evidence>
<dbReference type="EMBL" id="CM017879">
    <property type="protein sequence ID" value="KAG1358609.1"/>
    <property type="molecule type" value="Genomic_DNA"/>
</dbReference>
<accession>A0A8K0IGM8</accession>
<evidence type="ECO:0000313" key="4">
    <source>
        <dbReference type="Proteomes" id="UP000797356"/>
    </source>
</evidence>